<keyword evidence="8" id="KW-1185">Reference proteome</keyword>
<protein>
    <submittedName>
        <fullName evidence="7">Nitroreductase</fullName>
    </submittedName>
</protein>
<comment type="caution">
    <text evidence="7">The sequence shown here is derived from an EMBL/GenBank/DDBJ whole genome shotgun (WGS) entry which is preliminary data.</text>
</comment>
<gene>
    <name evidence="7" type="ORF">RGD00_08090</name>
</gene>
<evidence type="ECO:0000256" key="5">
    <source>
        <dbReference type="ARBA" id="ARBA00023002"/>
    </source>
</evidence>
<organism evidence="7 8">
    <name type="scientific">Ruixingdingia sedimenti</name>
    <dbReference type="NCBI Taxonomy" id="3073604"/>
    <lineage>
        <taxon>Bacteria</taxon>
        <taxon>Pseudomonadati</taxon>
        <taxon>Pseudomonadota</taxon>
        <taxon>Alphaproteobacteria</taxon>
        <taxon>Rhodobacterales</taxon>
        <taxon>Paracoccaceae</taxon>
        <taxon>Ruixingdingia</taxon>
    </lineage>
</organism>
<evidence type="ECO:0000256" key="4">
    <source>
        <dbReference type="ARBA" id="ARBA00022643"/>
    </source>
</evidence>
<dbReference type="RefSeq" id="WP_310456808.1">
    <property type="nucleotide sequence ID" value="NZ_JAVKPH010000007.1"/>
</dbReference>
<evidence type="ECO:0000256" key="1">
    <source>
        <dbReference type="ARBA" id="ARBA00001917"/>
    </source>
</evidence>
<dbReference type="PANTHER" id="PTHR43673">
    <property type="entry name" value="NAD(P)H NITROREDUCTASE YDGI-RELATED"/>
    <property type="match status" value="1"/>
</dbReference>
<keyword evidence="4" id="KW-0288">FMN</keyword>
<name>A0ABU1F6U8_9RHOB</name>
<evidence type="ECO:0000313" key="8">
    <source>
        <dbReference type="Proteomes" id="UP001247754"/>
    </source>
</evidence>
<dbReference type="EMBL" id="JAVKPH010000007">
    <property type="protein sequence ID" value="MDR5652559.1"/>
    <property type="molecule type" value="Genomic_DNA"/>
</dbReference>
<dbReference type="Pfam" id="PF00881">
    <property type="entry name" value="Nitroreductase"/>
    <property type="match status" value="1"/>
</dbReference>
<dbReference type="InterPro" id="IPR000415">
    <property type="entry name" value="Nitroreductase-like"/>
</dbReference>
<dbReference type="Proteomes" id="UP001247754">
    <property type="component" value="Unassembled WGS sequence"/>
</dbReference>
<dbReference type="InterPro" id="IPR029479">
    <property type="entry name" value="Nitroreductase"/>
</dbReference>
<keyword evidence="5" id="KW-0560">Oxidoreductase</keyword>
<dbReference type="CDD" id="cd02136">
    <property type="entry name" value="PnbA_NfnB-like"/>
    <property type="match status" value="1"/>
</dbReference>
<proteinExistence type="inferred from homology"/>
<evidence type="ECO:0000259" key="6">
    <source>
        <dbReference type="Pfam" id="PF00881"/>
    </source>
</evidence>
<comment type="similarity">
    <text evidence="2">Belongs to the nitroreductase family.</text>
</comment>
<evidence type="ECO:0000256" key="3">
    <source>
        <dbReference type="ARBA" id="ARBA00022630"/>
    </source>
</evidence>
<evidence type="ECO:0000313" key="7">
    <source>
        <dbReference type="EMBL" id="MDR5652559.1"/>
    </source>
</evidence>
<keyword evidence="3" id="KW-0285">Flavoprotein</keyword>
<feature type="domain" description="Nitroreductase" evidence="6">
    <location>
        <begin position="21"/>
        <end position="208"/>
    </location>
</feature>
<sequence length="232" mass="25290">MTDAAQTQPETDADVVHRLLAERFSCRGFRPDPVPDAVIRSIMDSARLTASWCNTQPWQLIVTRPGTTEPFAAALTAEARRSPAIDSDLPFPAEYRNEFLARRRAAGFALYEAVGIARGDHEARTCQALENFRFFGAPHVAIVTTPAELGPYGAVDCGGFVSSFLLAAQAHGVATIPQAALAQHSTFIRTYFQIPEGRQVLCGISFGYADRAHPANGFRTTRADTADIFRFA</sequence>
<accession>A0ABU1F6U8</accession>
<comment type="cofactor">
    <cofactor evidence="1">
        <name>FMN</name>
        <dbReference type="ChEBI" id="CHEBI:58210"/>
    </cofactor>
</comment>
<evidence type="ECO:0000256" key="2">
    <source>
        <dbReference type="ARBA" id="ARBA00007118"/>
    </source>
</evidence>
<reference evidence="7 8" key="1">
    <citation type="submission" date="2023-09" db="EMBL/GenBank/DDBJ databases">
        <title>Xinfangfangia sedmenti sp. nov., isolated the sedment.</title>
        <authorList>
            <person name="Xu L."/>
        </authorList>
    </citation>
    <scope>NUCLEOTIDE SEQUENCE [LARGE SCALE GENOMIC DNA]</scope>
    <source>
        <strain evidence="7 8">LG-4</strain>
    </source>
</reference>
<dbReference type="SUPFAM" id="SSF55469">
    <property type="entry name" value="FMN-dependent nitroreductase-like"/>
    <property type="match status" value="1"/>
</dbReference>
<dbReference type="PANTHER" id="PTHR43673:SF2">
    <property type="entry name" value="NITROREDUCTASE"/>
    <property type="match status" value="1"/>
</dbReference>
<dbReference type="Gene3D" id="3.40.109.10">
    <property type="entry name" value="NADH Oxidase"/>
    <property type="match status" value="1"/>
</dbReference>